<evidence type="ECO:0000313" key="3">
    <source>
        <dbReference type="Proteomes" id="UP000308199"/>
    </source>
</evidence>
<proteinExistence type="predicted"/>
<dbReference type="OrthoDB" id="3248421at2759"/>
<reference evidence="2 3" key="1">
    <citation type="submission" date="2019-02" db="EMBL/GenBank/DDBJ databases">
        <title>Genome sequencing of the rare red list fungi Phellinidium pouzarii.</title>
        <authorList>
            <person name="Buettner E."/>
            <person name="Kellner H."/>
        </authorList>
    </citation>
    <scope>NUCLEOTIDE SEQUENCE [LARGE SCALE GENOMIC DNA]</scope>
    <source>
        <strain evidence="2 3">DSM 108285</strain>
    </source>
</reference>
<dbReference type="Proteomes" id="UP000308199">
    <property type="component" value="Unassembled WGS sequence"/>
</dbReference>
<protein>
    <submittedName>
        <fullName evidence="2">Uncharacterized protein</fullName>
    </submittedName>
</protein>
<comment type="caution">
    <text evidence="2">The sequence shown here is derived from an EMBL/GenBank/DDBJ whole genome shotgun (WGS) entry which is preliminary data.</text>
</comment>
<accession>A0A4S4KL08</accession>
<gene>
    <name evidence="2" type="ORF">EW145_g7319</name>
</gene>
<feature type="region of interest" description="Disordered" evidence="1">
    <location>
        <begin position="162"/>
        <end position="211"/>
    </location>
</feature>
<evidence type="ECO:0000313" key="2">
    <source>
        <dbReference type="EMBL" id="THG99135.1"/>
    </source>
</evidence>
<evidence type="ECO:0000256" key="1">
    <source>
        <dbReference type="SAM" id="MobiDB-lite"/>
    </source>
</evidence>
<name>A0A4S4KL08_9AGAM</name>
<feature type="compositionally biased region" description="Acidic residues" evidence="1">
    <location>
        <begin position="169"/>
        <end position="186"/>
    </location>
</feature>
<dbReference type="AlphaFoldDB" id="A0A4S4KL08"/>
<dbReference type="EMBL" id="SGPK01000699">
    <property type="protein sequence ID" value="THG99135.1"/>
    <property type="molecule type" value="Genomic_DNA"/>
</dbReference>
<keyword evidence="3" id="KW-1185">Reference proteome</keyword>
<organism evidence="2 3">
    <name type="scientific">Phellinidium pouzarii</name>
    <dbReference type="NCBI Taxonomy" id="167371"/>
    <lineage>
        <taxon>Eukaryota</taxon>
        <taxon>Fungi</taxon>
        <taxon>Dikarya</taxon>
        <taxon>Basidiomycota</taxon>
        <taxon>Agaricomycotina</taxon>
        <taxon>Agaricomycetes</taxon>
        <taxon>Hymenochaetales</taxon>
        <taxon>Hymenochaetaceae</taxon>
        <taxon>Phellinidium</taxon>
    </lineage>
</organism>
<sequence>MPALSPRMAATVIPGHSPRMGGGAHLAGGYGAAPEQHLLASPEAFSRPINRAQAFTPFNMMKIQDLDDFLDDIISARAPVLGTHDVMPEDWGRLMNDLALAWKDRLPLPAFAGGPPPKRSDLIIDLLDLWNTAFFLPRSVELALYRGRHCLSGASRDAKLPESLVPSFDDTDASSEGSSDESDADGAADYYGRAPTSGYDRASKRKTRIEEKVRRAMERKEGFRKSYALYMQYIPPRDY</sequence>